<accession>A0A6G4QX65</accession>
<keyword evidence="1" id="KW-0676">Redox-active center</keyword>
<keyword evidence="2" id="KW-0732">Signal</keyword>
<evidence type="ECO:0000313" key="4">
    <source>
        <dbReference type="EMBL" id="NGM49835.1"/>
    </source>
</evidence>
<dbReference type="PROSITE" id="PS51318">
    <property type="entry name" value="TAT"/>
    <property type="match status" value="1"/>
</dbReference>
<organism evidence="4">
    <name type="scientific">Caulobacter sp. 602-2</name>
    <dbReference type="NCBI Taxonomy" id="2710887"/>
    <lineage>
        <taxon>Bacteria</taxon>
        <taxon>Pseudomonadati</taxon>
        <taxon>Pseudomonadota</taxon>
        <taxon>Alphaproteobacteria</taxon>
        <taxon>Caulobacterales</taxon>
        <taxon>Caulobacteraceae</taxon>
        <taxon>Caulobacter</taxon>
    </lineage>
</organism>
<dbReference type="InterPro" id="IPR013766">
    <property type="entry name" value="Thioredoxin_domain"/>
</dbReference>
<protein>
    <submittedName>
        <fullName evidence="4">TlpA family protein disulfide reductase</fullName>
    </submittedName>
</protein>
<dbReference type="CDD" id="cd02966">
    <property type="entry name" value="TlpA_like_family"/>
    <property type="match status" value="1"/>
</dbReference>
<dbReference type="SUPFAM" id="SSF52833">
    <property type="entry name" value="Thioredoxin-like"/>
    <property type="match status" value="1"/>
</dbReference>
<dbReference type="PROSITE" id="PS00194">
    <property type="entry name" value="THIOREDOXIN_1"/>
    <property type="match status" value="1"/>
</dbReference>
<evidence type="ECO:0000256" key="1">
    <source>
        <dbReference type="ARBA" id="ARBA00023284"/>
    </source>
</evidence>
<feature type="domain" description="Thioredoxin" evidence="3">
    <location>
        <begin position="55"/>
        <end position="234"/>
    </location>
</feature>
<gene>
    <name evidence="4" type="ORF">G5B46_09485</name>
</gene>
<dbReference type="InterPro" id="IPR036249">
    <property type="entry name" value="Thioredoxin-like_sf"/>
</dbReference>
<dbReference type="EMBL" id="JAAKGT010000003">
    <property type="protein sequence ID" value="NGM49835.1"/>
    <property type="molecule type" value="Genomic_DNA"/>
</dbReference>
<feature type="signal peptide" evidence="2">
    <location>
        <begin position="1"/>
        <end position="24"/>
    </location>
</feature>
<dbReference type="AlphaFoldDB" id="A0A6G4QX65"/>
<feature type="chain" id="PRO_5026261157" evidence="2">
    <location>
        <begin position="25"/>
        <end position="251"/>
    </location>
</feature>
<comment type="caution">
    <text evidence="4">The sequence shown here is derived from an EMBL/GenBank/DDBJ whole genome shotgun (WGS) entry which is preliminary data.</text>
</comment>
<name>A0A6G4QX65_9CAUL</name>
<dbReference type="GO" id="GO:0015036">
    <property type="term" value="F:disulfide oxidoreductase activity"/>
    <property type="evidence" value="ECO:0007669"/>
    <property type="project" value="UniProtKB-ARBA"/>
</dbReference>
<dbReference type="Gene3D" id="3.40.30.10">
    <property type="entry name" value="Glutaredoxin"/>
    <property type="match status" value="1"/>
</dbReference>
<evidence type="ECO:0000259" key="3">
    <source>
        <dbReference type="PROSITE" id="PS51352"/>
    </source>
</evidence>
<dbReference type="PROSITE" id="PS51352">
    <property type="entry name" value="THIOREDOXIN_2"/>
    <property type="match status" value="1"/>
</dbReference>
<dbReference type="InterPro" id="IPR017937">
    <property type="entry name" value="Thioredoxin_CS"/>
</dbReference>
<proteinExistence type="predicted"/>
<evidence type="ECO:0000256" key="2">
    <source>
        <dbReference type="SAM" id="SignalP"/>
    </source>
</evidence>
<dbReference type="InterPro" id="IPR006311">
    <property type="entry name" value="TAT_signal"/>
</dbReference>
<reference evidence="4" key="1">
    <citation type="submission" date="2020-02" db="EMBL/GenBank/DDBJ databases">
        <authorList>
            <person name="Gao J."/>
            <person name="Sun J."/>
        </authorList>
    </citation>
    <scope>NUCLEOTIDE SEQUENCE</scope>
    <source>
        <strain evidence="4">602-2</strain>
    </source>
</reference>
<dbReference type="RefSeq" id="WP_165258103.1">
    <property type="nucleotide sequence ID" value="NZ_JAAKGT010000003.1"/>
</dbReference>
<sequence length="251" mass="25950">MTTWTRRGAMAGAAALAGAGAAGAQTRIPVLGDPAKVFDTPALRGNRMARAFREPPQGLAVPALKVERREGVAPLKLQPGLTLVSLWAPWCAPCLHELGDLAMLQEKFGGPRFRILPILTAPREPITAAEAGFLLKKHKAGVFAPVIDRGTDSKGLFQALSMRETPNGPARPGLPCNLLVAADGQVLARQFGAPMNGMVSGTGEGGKVTAADVAKVGTLWAAPDGEALMKALARGEIAGGGSVARSRPLVS</sequence>